<dbReference type="EMBL" id="LAZR01030813">
    <property type="protein sequence ID" value="KKL55513.1"/>
    <property type="molecule type" value="Genomic_DNA"/>
</dbReference>
<dbReference type="Pfam" id="PF13188">
    <property type="entry name" value="PAS_8"/>
    <property type="match status" value="1"/>
</dbReference>
<dbReference type="CDD" id="cd00130">
    <property type="entry name" value="PAS"/>
    <property type="match status" value="1"/>
</dbReference>
<dbReference type="SUPFAM" id="SSF55785">
    <property type="entry name" value="PYP-like sensor domain (PAS domain)"/>
    <property type="match status" value="1"/>
</dbReference>
<dbReference type="InterPro" id="IPR035965">
    <property type="entry name" value="PAS-like_dom_sf"/>
</dbReference>
<evidence type="ECO:0000259" key="1">
    <source>
        <dbReference type="Pfam" id="PF13188"/>
    </source>
</evidence>
<sequence>MKTLVQILIISDNEAFVERVIELMDYPQIVVDNAETIPEDVRYDFYVLDGLTSVTESIDRIREFHEGAPIYLSGSICDEKIPIRKMCKCNVIACLEKDDDLRLFVKEVSSHCKQRVKTHEASCKLDYLKPGDLKILTRQLRKTESYKFIDYIQNHPLPMILVNREEEVIHANKAMEDMIGTKLPGISASTFWLDVDVFDNTVFDLKKEGQLLGREVTLKNIHGRPLLLKLYTSLHRDKQGNWLNTRCLFVPKCPECPLV</sequence>
<feature type="domain" description="PAS" evidence="1">
    <location>
        <begin position="152"/>
        <end position="202"/>
    </location>
</feature>
<name>A0A0F9D1B2_9ZZZZ</name>
<comment type="caution">
    <text evidence="2">The sequence shown here is derived from an EMBL/GenBank/DDBJ whole genome shotgun (WGS) entry which is preliminary data.</text>
</comment>
<accession>A0A0F9D1B2</accession>
<dbReference type="AlphaFoldDB" id="A0A0F9D1B2"/>
<gene>
    <name evidence="2" type="ORF">LCGC14_2254660</name>
</gene>
<organism evidence="2">
    <name type="scientific">marine sediment metagenome</name>
    <dbReference type="NCBI Taxonomy" id="412755"/>
    <lineage>
        <taxon>unclassified sequences</taxon>
        <taxon>metagenomes</taxon>
        <taxon>ecological metagenomes</taxon>
    </lineage>
</organism>
<protein>
    <recommendedName>
        <fullName evidence="1">PAS domain-containing protein</fullName>
    </recommendedName>
</protein>
<reference evidence="2" key="1">
    <citation type="journal article" date="2015" name="Nature">
        <title>Complex archaea that bridge the gap between prokaryotes and eukaryotes.</title>
        <authorList>
            <person name="Spang A."/>
            <person name="Saw J.H."/>
            <person name="Jorgensen S.L."/>
            <person name="Zaremba-Niedzwiedzka K."/>
            <person name="Martijn J."/>
            <person name="Lind A.E."/>
            <person name="van Eijk R."/>
            <person name="Schleper C."/>
            <person name="Guy L."/>
            <person name="Ettema T.J."/>
        </authorList>
    </citation>
    <scope>NUCLEOTIDE SEQUENCE</scope>
</reference>
<evidence type="ECO:0000313" key="2">
    <source>
        <dbReference type="EMBL" id="KKL55513.1"/>
    </source>
</evidence>
<proteinExistence type="predicted"/>
<dbReference type="InterPro" id="IPR000014">
    <property type="entry name" value="PAS"/>
</dbReference>